<proteinExistence type="predicted"/>
<evidence type="ECO:0000256" key="1">
    <source>
        <dbReference type="SAM" id="SignalP"/>
    </source>
</evidence>
<keyword evidence="1" id="KW-0732">Signal</keyword>
<reference evidence="3" key="1">
    <citation type="journal article" date="2019" name="Int. J. Syst. Evol. Microbiol.">
        <title>The Global Catalogue of Microorganisms (GCM) 10K type strain sequencing project: providing services to taxonomists for standard genome sequencing and annotation.</title>
        <authorList>
            <consortium name="The Broad Institute Genomics Platform"/>
            <consortium name="The Broad Institute Genome Sequencing Center for Infectious Disease"/>
            <person name="Wu L."/>
            <person name="Ma J."/>
        </authorList>
    </citation>
    <scope>NUCLEOTIDE SEQUENCE [LARGE SCALE GENOMIC DNA]</scope>
    <source>
        <strain evidence="3">JCM 13250</strain>
    </source>
</reference>
<dbReference type="PROSITE" id="PS50194">
    <property type="entry name" value="FILAMIN_REPEAT"/>
    <property type="match status" value="1"/>
</dbReference>
<name>A0ABP4XSZ5_9ACTN</name>
<dbReference type="SUPFAM" id="SSF49373">
    <property type="entry name" value="Invasin/intimin cell-adhesion fragments"/>
    <property type="match status" value="1"/>
</dbReference>
<feature type="signal peptide" evidence="1">
    <location>
        <begin position="1"/>
        <end position="27"/>
    </location>
</feature>
<sequence>MRTRKLLVTAVAAALVSPALPAGPATAADAAPTVSVTGPEVASAYASFTLTADAQGSDGLTYAWTGDPACWLWPADGAEVSVSCSEPSPAASFTVTVSQVDGQSATATVTVRIRQAAPSAYFYGSTIVHAGEPSVVQSMVGNADQPTYAWTDTRGWVTGDRTDASVTLNPPTADVGQTSDLTLTVTNADGQSASHTMSFLAYAPFPATITGATSTVSGSTEALTVVTARENVTVSWYAESYECTLTPTTDRGADLSCPDSFSGDVTVHAYLYDQDTYDSKTVTHTVAVSAPLRVTIAGGGPATAGKGGVTLTAVDASSTPAVSWAWSANRNCLPGARDARTVAVQCLGDVTGPVTVTLTAASEDGQHTVETTTVEVAAPTVAPTVTLTGPATPVKAGTPTGLTVGANLAGAGFRATVTLQSSTNGTTWTPVGAAATTSAAGALTLTVTPTVSTRYRVLVATAAGPVASAPVTVVVPVATRTTLTATPGNPAVLRARVVDAKTGGPVAGARVTVTVKRYGATQWTTIGTYTTDAQGVATVRYSTDRAGYYQATYAGSAVLAGSSATTALVKAVPKAAVSATRSGSTVTVTARLTAGSGAAVAATSVTVQYRAYGSNTWRTVKTLSTSATGSAVVKHSARSKTSYRVVFGGSTTLSAVASAVVTR</sequence>
<dbReference type="RefSeq" id="WP_344127538.1">
    <property type="nucleotide sequence ID" value="NZ_BAAALT010000034.1"/>
</dbReference>
<comment type="caution">
    <text evidence="2">The sequence shown here is derived from an EMBL/GenBank/DDBJ whole genome shotgun (WGS) entry which is preliminary data.</text>
</comment>
<dbReference type="InterPro" id="IPR008964">
    <property type="entry name" value="Invasin/intimin_cell_adhesion"/>
</dbReference>
<dbReference type="InterPro" id="IPR013783">
    <property type="entry name" value="Ig-like_fold"/>
</dbReference>
<organism evidence="2 3">
    <name type="scientific">Luedemannella flava</name>
    <dbReference type="NCBI Taxonomy" id="349316"/>
    <lineage>
        <taxon>Bacteria</taxon>
        <taxon>Bacillati</taxon>
        <taxon>Actinomycetota</taxon>
        <taxon>Actinomycetes</taxon>
        <taxon>Micromonosporales</taxon>
        <taxon>Micromonosporaceae</taxon>
        <taxon>Luedemannella</taxon>
    </lineage>
</organism>
<dbReference type="InterPro" id="IPR017868">
    <property type="entry name" value="Filamin/ABP280_repeat-like"/>
</dbReference>
<feature type="chain" id="PRO_5047321090" evidence="1">
    <location>
        <begin position="28"/>
        <end position="663"/>
    </location>
</feature>
<gene>
    <name evidence="2" type="ORF">GCM10009682_14140</name>
</gene>
<keyword evidence="3" id="KW-1185">Reference proteome</keyword>
<dbReference type="Gene3D" id="2.60.40.10">
    <property type="entry name" value="Immunoglobulins"/>
    <property type="match status" value="1"/>
</dbReference>
<evidence type="ECO:0000313" key="2">
    <source>
        <dbReference type="EMBL" id="GAA1793447.1"/>
    </source>
</evidence>
<evidence type="ECO:0000313" key="3">
    <source>
        <dbReference type="Proteomes" id="UP001500218"/>
    </source>
</evidence>
<protein>
    <submittedName>
        <fullName evidence="2">Uncharacterized protein</fullName>
    </submittedName>
</protein>
<accession>A0ABP4XSZ5</accession>
<dbReference type="Proteomes" id="UP001500218">
    <property type="component" value="Unassembled WGS sequence"/>
</dbReference>
<dbReference type="EMBL" id="BAAALT010000034">
    <property type="protein sequence ID" value="GAA1793447.1"/>
    <property type="molecule type" value="Genomic_DNA"/>
</dbReference>